<evidence type="ECO:0000313" key="6">
    <source>
        <dbReference type="Proteomes" id="UP000887572"/>
    </source>
</evidence>
<name>A0A914GSS3_GLORO</name>
<feature type="region of interest" description="Disordered" evidence="4">
    <location>
        <begin position="221"/>
        <end position="241"/>
    </location>
</feature>
<keyword evidence="6" id="KW-1185">Reference proteome</keyword>
<dbReference type="Pfam" id="PF16878">
    <property type="entry name" value="SIX1_SD"/>
    <property type="match status" value="1"/>
</dbReference>
<accession>A0A914GSS3</accession>
<proteinExistence type="predicted"/>
<dbReference type="WBParaSite" id="Gr19_v10_g11039.t1">
    <property type="protein sequence ID" value="Gr19_v10_g11039.t1"/>
    <property type="gene ID" value="Gr19_v10_g11039"/>
</dbReference>
<dbReference type="PANTHER" id="PTHR10390">
    <property type="entry name" value="HOMEOBOX PROTEIN SIX"/>
    <property type="match status" value="1"/>
</dbReference>
<dbReference type="AlphaFoldDB" id="A0A914GSS3"/>
<dbReference type="GO" id="GO:0005667">
    <property type="term" value="C:transcription regulator complex"/>
    <property type="evidence" value="ECO:0007669"/>
    <property type="project" value="TreeGrafter"/>
</dbReference>
<dbReference type="Proteomes" id="UP000887572">
    <property type="component" value="Unplaced"/>
</dbReference>
<feature type="region of interest" description="Disordered" evidence="4">
    <location>
        <begin position="1"/>
        <end position="45"/>
    </location>
</feature>
<feature type="domain" description="Homeobox protein SIX1 N-terminal SD" evidence="5">
    <location>
        <begin position="90"/>
        <end position="197"/>
    </location>
</feature>
<evidence type="ECO:0000313" key="8">
    <source>
        <dbReference type="WBParaSite" id="Gr19_v10_g6778.t1"/>
    </source>
</evidence>
<dbReference type="PANTHER" id="PTHR10390:SF33">
    <property type="entry name" value="PROTEIN OPTIX"/>
    <property type="match status" value="1"/>
</dbReference>
<reference evidence="7 8" key="1">
    <citation type="submission" date="2022-11" db="UniProtKB">
        <authorList>
            <consortium name="WormBaseParasite"/>
        </authorList>
    </citation>
    <scope>IDENTIFICATION</scope>
</reference>
<keyword evidence="2" id="KW-0371">Homeobox</keyword>
<organism evidence="6 7">
    <name type="scientific">Globodera rostochiensis</name>
    <name type="common">Golden nematode worm</name>
    <name type="synonym">Heterodera rostochiensis</name>
    <dbReference type="NCBI Taxonomy" id="31243"/>
    <lineage>
        <taxon>Eukaryota</taxon>
        <taxon>Metazoa</taxon>
        <taxon>Ecdysozoa</taxon>
        <taxon>Nematoda</taxon>
        <taxon>Chromadorea</taxon>
        <taxon>Rhabditida</taxon>
        <taxon>Tylenchina</taxon>
        <taxon>Tylenchomorpha</taxon>
        <taxon>Tylenchoidea</taxon>
        <taxon>Heteroderidae</taxon>
        <taxon>Heteroderinae</taxon>
        <taxon>Globodera</taxon>
    </lineage>
</organism>
<keyword evidence="3" id="KW-0539">Nucleus</keyword>
<sequence length="241" mass="28051">MDSPTLEAKEENDGTFEEEEIGGTFEEEENDGTFEEEENDGTFEEEEIGGTFEEEENDGTFEVEEVGGTFEDSGHLLEEFFLREGHGIFQILKTCEQLEESNDVEKLSRFLDALPPTVQMHVAMHEPVLRARALISYNTGNFTELYSILKSHKFSQQCHLKLQHMWWDAHYQEYEQIRERTLGAVDKYRVRRKYPCPPTIVDVEQTVHGFKEKARQCSDGITSRISTRTRPNRSNSRWRQA</sequence>
<dbReference type="InterPro" id="IPR031701">
    <property type="entry name" value="SIX1_SD"/>
</dbReference>
<dbReference type="GO" id="GO:0000981">
    <property type="term" value="F:DNA-binding transcription factor activity, RNA polymerase II-specific"/>
    <property type="evidence" value="ECO:0007669"/>
    <property type="project" value="TreeGrafter"/>
</dbReference>
<dbReference type="GO" id="GO:0005634">
    <property type="term" value="C:nucleus"/>
    <property type="evidence" value="ECO:0007669"/>
    <property type="project" value="TreeGrafter"/>
</dbReference>
<evidence type="ECO:0000256" key="4">
    <source>
        <dbReference type="SAM" id="MobiDB-lite"/>
    </source>
</evidence>
<keyword evidence="1" id="KW-0238">DNA-binding</keyword>
<dbReference type="GO" id="GO:0000978">
    <property type="term" value="F:RNA polymerase II cis-regulatory region sequence-specific DNA binding"/>
    <property type="evidence" value="ECO:0007669"/>
    <property type="project" value="TreeGrafter"/>
</dbReference>
<feature type="compositionally biased region" description="Acidic residues" evidence="4">
    <location>
        <begin position="13"/>
        <end position="45"/>
    </location>
</feature>
<evidence type="ECO:0000256" key="1">
    <source>
        <dbReference type="ARBA" id="ARBA00023125"/>
    </source>
</evidence>
<evidence type="ECO:0000256" key="3">
    <source>
        <dbReference type="ARBA" id="ARBA00023242"/>
    </source>
</evidence>
<evidence type="ECO:0000256" key="2">
    <source>
        <dbReference type="ARBA" id="ARBA00023155"/>
    </source>
</evidence>
<dbReference type="WBParaSite" id="Gr19_v10_g6778.t1">
    <property type="protein sequence ID" value="Gr19_v10_g6778.t1"/>
    <property type="gene ID" value="Gr19_v10_g6778"/>
</dbReference>
<protein>
    <submittedName>
        <fullName evidence="7 8">Homeobox protein SIX1 N-terminal SD domain-containing protein</fullName>
    </submittedName>
</protein>
<evidence type="ECO:0000313" key="7">
    <source>
        <dbReference type="WBParaSite" id="Gr19_v10_g11039.t1"/>
    </source>
</evidence>
<evidence type="ECO:0000259" key="5">
    <source>
        <dbReference type="Pfam" id="PF16878"/>
    </source>
</evidence>